<evidence type="ECO:0008006" key="3">
    <source>
        <dbReference type="Google" id="ProtNLM"/>
    </source>
</evidence>
<dbReference type="SUPFAM" id="SSF48452">
    <property type="entry name" value="TPR-like"/>
    <property type="match status" value="1"/>
</dbReference>
<dbReference type="Proteomes" id="UP001157733">
    <property type="component" value="Chromosome"/>
</dbReference>
<accession>A0ABM9HBJ5</accession>
<sequence>MDRTLEFLRAIRYHLGRWVFPVIEPACILIENLRPQVRRHFEQAIKNLERHNLAGGLMNLNMVLSLKPDHFLARVYRGRIYLREKQFRLASEDFVQASEISAYRFSHYNVRREYLDTLHEGARTRKEELESAKRETLSPEEFESLLAMEDGDEAFLDDDAALFEEDLELTAKEKEKFQEMGPISGHEAAGTDWDKVIRQLTSRLN</sequence>
<protein>
    <recommendedName>
        <fullName evidence="3">Tetratricopeptide repeat protein</fullName>
    </recommendedName>
</protein>
<dbReference type="RefSeq" id="WP_282010422.1">
    <property type="nucleotide sequence ID" value="NZ_OX336137.1"/>
</dbReference>
<organism evidence="1 2">
    <name type="scientific">Nitrospina watsonii</name>
    <dbReference type="NCBI Taxonomy" id="1323948"/>
    <lineage>
        <taxon>Bacteria</taxon>
        <taxon>Pseudomonadati</taxon>
        <taxon>Nitrospinota/Tectimicrobiota group</taxon>
        <taxon>Nitrospinota</taxon>
        <taxon>Nitrospinia</taxon>
        <taxon>Nitrospinales</taxon>
        <taxon>Nitrospinaceae</taxon>
        <taxon>Nitrospina</taxon>
    </lineage>
</organism>
<dbReference type="EMBL" id="OX336137">
    <property type="protein sequence ID" value="CAI2717485.1"/>
    <property type="molecule type" value="Genomic_DNA"/>
</dbReference>
<reference evidence="1 2" key="1">
    <citation type="submission" date="2022-09" db="EMBL/GenBank/DDBJ databases">
        <authorList>
            <person name="Kop L."/>
        </authorList>
    </citation>
    <scope>NUCLEOTIDE SEQUENCE [LARGE SCALE GENOMIC DNA]</scope>
    <source>
        <strain evidence="1 2">347</strain>
    </source>
</reference>
<evidence type="ECO:0000313" key="2">
    <source>
        <dbReference type="Proteomes" id="UP001157733"/>
    </source>
</evidence>
<proteinExistence type="predicted"/>
<gene>
    <name evidence="1" type="ORF">NSPWAT_0626</name>
</gene>
<evidence type="ECO:0000313" key="1">
    <source>
        <dbReference type="EMBL" id="CAI2717485.1"/>
    </source>
</evidence>
<name>A0ABM9HBJ5_9BACT</name>
<dbReference type="InterPro" id="IPR011990">
    <property type="entry name" value="TPR-like_helical_dom_sf"/>
</dbReference>
<dbReference type="Gene3D" id="1.25.40.10">
    <property type="entry name" value="Tetratricopeptide repeat domain"/>
    <property type="match status" value="1"/>
</dbReference>
<keyword evidence="2" id="KW-1185">Reference proteome</keyword>